<organism evidence="2">
    <name type="scientific">Anguilla anguilla</name>
    <name type="common">European freshwater eel</name>
    <name type="synonym">Muraena anguilla</name>
    <dbReference type="NCBI Taxonomy" id="7936"/>
    <lineage>
        <taxon>Eukaryota</taxon>
        <taxon>Metazoa</taxon>
        <taxon>Chordata</taxon>
        <taxon>Craniata</taxon>
        <taxon>Vertebrata</taxon>
        <taxon>Euteleostomi</taxon>
        <taxon>Actinopterygii</taxon>
        <taxon>Neopterygii</taxon>
        <taxon>Teleostei</taxon>
        <taxon>Anguilliformes</taxon>
        <taxon>Anguillidae</taxon>
        <taxon>Anguilla</taxon>
    </lineage>
</organism>
<evidence type="ECO:0000256" key="1">
    <source>
        <dbReference type="SAM" id="SignalP"/>
    </source>
</evidence>
<sequence>MPFPFIVLTLPPLMLTLQYIQYKSQNKTSVKVVLF</sequence>
<dbReference type="AlphaFoldDB" id="A0A0E9VF41"/>
<reference evidence="2" key="2">
    <citation type="journal article" date="2015" name="Fish Shellfish Immunol.">
        <title>Early steps in the European eel (Anguilla anguilla)-Vibrio vulnificus interaction in the gills: Role of the RtxA13 toxin.</title>
        <authorList>
            <person name="Callol A."/>
            <person name="Pajuelo D."/>
            <person name="Ebbesson L."/>
            <person name="Teles M."/>
            <person name="MacKenzie S."/>
            <person name="Amaro C."/>
        </authorList>
    </citation>
    <scope>NUCLEOTIDE SEQUENCE</scope>
</reference>
<keyword evidence="1" id="KW-0732">Signal</keyword>
<evidence type="ECO:0000313" key="2">
    <source>
        <dbReference type="EMBL" id="JAH76080.1"/>
    </source>
</evidence>
<feature type="chain" id="PRO_5002433691" evidence="1">
    <location>
        <begin position="17"/>
        <end position="35"/>
    </location>
</feature>
<name>A0A0E9VF41_ANGAN</name>
<accession>A0A0E9VF41</accession>
<protein>
    <submittedName>
        <fullName evidence="2">Uncharacterized protein</fullName>
    </submittedName>
</protein>
<feature type="signal peptide" evidence="1">
    <location>
        <begin position="1"/>
        <end position="16"/>
    </location>
</feature>
<proteinExistence type="predicted"/>
<dbReference type="EMBL" id="GBXM01032497">
    <property type="protein sequence ID" value="JAH76080.1"/>
    <property type="molecule type" value="Transcribed_RNA"/>
</dbReference>
<reference evidence="2" key="1">
    <citation type="submission" date="2014-11" db="EMBL/GenBank/DDBJ databases">
        <authorList>
            <person name="Amaro Gonzalez C."/>
        </authorList>
    </citation>
    <scope>NUCLEOTIDE SEQUENCE</scope>
</reference>